<feature type="region of interest" description="Disordered" evidence="1">
    <location>
        <begin position="167"/>
        <end position="191"/>
    </location>
</feature>
<comment type="caution">
    <text evidence="3">The sequence shown here is derived from an EMBL/GenBank/DDBJ whole genome shotgun (WGS) entry which is preliminary data.</text>
</comment>
<keyword evidence="2" id="KW-0472">Membrane</keyword>
<dbReference type="OrthoDB" id="1692327at2759"/>
<name>A0A834FVE2_RHOSS</name>
<evidence type="ECO:0000313" key="4">
    <source>
        <dbReference type="Proteomes" id="UP000626092"/>
    </source>
</evidence>
<keyword evidence="2" id="KW-1133">Transmembrane helix</keyword>
<evidence type="ECO:0000313" key="3">
    <source>
        <dbReference type="EMBL" id="KAF7112433.1"/>
    </source>
</evidence>
<dbReference type="Proteomes" id="UP000626092">
    <property type="component" value="Unassembled WGS sequence"/>
</dbReference>
<feature type="transmembrane region" description="Helical" evidence="2">
    <location>
        <begin position="60"/>
        <end position="80"/>
    </location>
</feature>
<feature type="transmembrane region" description="Helical" evidence="2">
    <location>
        <begin position="125"/>
        <end position="143"/>
    </location>
</feature>
<gene>
    <name evidence="3" type="ORF">RHSIM_RhsimUnG0229900</name>
</gene>
<organism evidence="3 4">
    <name type="scientific">Rhododendron simsii</name>
    <name type="common">Sims's rhododendron</name>
    <dbReference type="NCBI Taxonomy" id="118357"/>
    <lineage>
        <taxon>Eukaryota</taxon>
        <taxon>Viridiplantae</taxon>
        <taxon>Streptophyta</taxon>
        <taxon>Embryophyta</taxon>
        <taxon>Tracheophyta</taxon>
        <taxon>Spermatophyta</taxon>
        <taxon>Magnoliopsida</taxon>
        <taxon>eudicotyledons</taxon>
        <taxon>Gunneridae</taxon>
        <taxon>Pentapetalae</taxon>
        <taxon>asterids</taxon>
        <taxon>Ericales</taxon>
        <taxon>Ericaceae</taxon>
        <taxon>Ericoideae</taxon>
        <taxon>Rhodoreae</taxon>
        <taxon>Rhododendron</taxon>
    </lineage>
</organism>
<evidence type="ECO:0000256" key="1">
    <source>
        <dbReference type="SAM" id="MobiDB-lite"/>
    </source>
</evidence>
<dbReference type="AlphaFoldDB" id="A0A834FVE2"/>
<proteinExistence type="predicted"/>
<dbReference type="EMBL" id="WJXA01000503">
    <property type="protein sequence ID" value="KAF7112433.1"/>
    <property type="molecule type" value="Genomic_DNA"/>
</dbReference>
<accession>A0A834FVE2</accession>
<evidence type="ECO:0000256" key="2">
    <source>
        <dbReference type="SAM" id="Phobius"/>
    </source>
</evidence>
<sequence>MAKEQADSAVRPPPPFLVNGRNKPQGMAENLIEQHAFWIERVVTLLVLCYRVPPGVGDSFLILVAFLLIFTNSLYLIAFISSRPLLPMMAKDRNDANAIQVAVLGTAILVIAIGVGIIETLRYESVMWGMISLIAFWVALYVAGESLQAKYRRNKIIDEENTGQQEAKLDFSSKESKEELQAKDEMNNKTDEEFTGQLKAKLDVVHGWEEERSHLMYELGAARASLEIYRELLHDLHRNHQP</sequence>
<keyword evidence="2" id="KW-0812">Transmembrane</keyword>
<keyword evidence="4" id="KW-1185">Reference proteome</keyword>
<feature type="transmembrane region" description="Helical" evidence="2">
    <location>
        <begin position="101"/>
        <end position="119"/>
    </location>
</feature>
<reference evidence="3" key="1">
    <citation type="submission" date="2019-11" db="EMBL/GenBank/DDBJ databases">
        <authorList>
            <person name="Liu Y."/>
            <person name="Hou J."/>
            <person name="Li T.-Q."/>
            <person name="Guan C.-H."/>
            <person name="Wu X."/>
            <person name="Wu H.-Z."/>
            <person name="Ling F."/>
            <person name="Zhang R."/>
            <person name="Shi X.-G."/>
            <person name="Ren J.-P."/>
            <person name="Chen E.-F."/>
            <person name="Sun J.-M."/>
        </authorList>
    </citation>
    <scope>NUCLEOTIDE SEQUENCE</scope>
    <source>
        <strain evidence="3">Adult_tree_wgs_1</strain>
        <tissue evidence="3">Leaves</tissue>
    </source>
</reference>
<protein>
    <submittedName>
        <fullName evidence="3">Uncharacterized protein</fullName>
    </submittedName>
</protein>